<evidence type="ECO:0000259" key="2">
    <source>
        <dbReference type="SMART" id="SM00858"/>
    </source>
</evidence>
<evidence type="ECO:0000256" key="1">
    <source>
        <dbReference type="ARBA" id="ARBA00023239"/>
    </source>
</evidence>
<dbReference type="SMART" id="SM00858">
    <property type="entry name" value="SAF"/>
    <property type="match status" value="1"/>
</dbReference>
<gene>
    <name evidence="3" type="ORF">F4X14_15510</name>
</gene>
<dbReference type="InterPro" id="IPR044144">
    <property type="entry name" value="SAF_UxaA/GarD"/>
</dbReference>
<dbReference type="GO" id="GO:0019698">
    <property type="term" value="P:D-galacturonate catabolic process"/>
    <property type="evidence" value="ECO:0007669"/>
    <property type="project" value="TreeGrafter"/>
</dbReference>
<dbReference type="InterPro" id="IPR013974">
    <property type="entry name" value="SAF"/>
</dbReference>
<dbReference type="GO" id="GO:0016787">
    <property type="term" value="F:hydrolase activity"/>
    <property type="evidence" value="ECO:0007669"/>
    <property type="project" value="UniProtKB-KW"/>
</dbReference>
<keyword evidence="1" id="KW-0456">Lyase</keyword>
<dbReference type="PANTHER" id="PTHR30536">
    <property type="entry name" value="ALTRONATE/GALACTARATE DEHYDRATASE"/>
    <property type="match status" value="1"/>
</dbReference>
<feature type="domain" description="SAF" evidence="2">
    <location>
        <begin position="16"/>
        <end position="87"/>
    </location>
</feature>
<dbReference type="Gene3D" id="2.30.130.110">
    <property type="match status" value="1"/>
</dbReference>
<dbReference type="InterPro" id="IPR052172">
    <property type="entry name" value="UxaA_altronate/galactarate_dh"/>
</dbReference>
<comment type="caution">
    <text evidence="3">The sequence shown here is derived from an EMBL/GenBank/DDBJ whole genome shotgun (WGS) entry which is preliminary data.</text>
</comment>
<name>A0A6B1D8K3_9CHLR</name>
<dbReference type="GO" id="GO:0016829">
    <property type="term" value="F:lyase activity"/>
    <property type="evidence" value="ECO:0007669"/>
    <property type="project" value="UniProtKB-KW"/>
</dbReference>
<sequence>MPDIQSGLLLLISDEDNVYVLLRGLSAGDSLMLGEKTVVVENSLDLGHKIAARDIAAGEKIVKYGAPIGSAARDIRAGEHVHLHNIKSDYIPTYTLNSETD</sequence>
<dbReference type="CDD" id="cd11613">
    <property type="entry name" value="SAF_AH_GD"/>
    <property type="match status" value="1"/>
</dbReference>
<evidence type="ECO:0000313" key="3">
    <source>
        <dbReference type="EMBL" id="MYC96370.1"/>
    </source>
</evidence>
<reference evidence="3" key="1">
    <citation type="submission" date="2019-09" db="EMBL/GenBank/DDBJ databases">
        <title>Characterisation of the sponge microbiome using genome-centric metagenomics.</title>
        <authorList>
            <person name="Engelberts J.P."/>
            <person name="Robbins S.J."/>
            <person name="De Goeij J.M."/>
            <person name="Aranda M."/>
            <person name="Bell S.C."/>
            <person name="Webster N.S."/>
        </authorList>
    </citation>
    <scope>NUCLEOTIDE SEQUENCE</scope>
    <source>
        <strain evidence="3">SB0661_bin_32</strain>
    </source>
</reference>
<dbReference type="Pfam" id="PF08666">
    <property type="entry name" value="SAF"/>
    <property type="match status" value="1"/>
</dbReference>
<organism evidence="3">
    <name type="scientific">Caldilineaceae bacterium SB0661_bin_32</name>
    <dbReference type="NCBI Taxonomy" id="2605255"/>
    <lineage>
        <taxon>Bacteria</taxon>
        <taxon>Bacillati</taxon>
        <taxon>Chloroflexota</taxon>
        <taxon>Caldilineae</taxon>
        <taxon>Caldilineales</taxon>
        <taxon>Caldilineaceae</taxon>
    </lineage>
</organism>
<dbReference type="AlphaFoldDB" id="A0A6B1D8K3"/>
<accession>A0A6B1D8K3</accession>
<dbReference type="PANTHER" id="PTHR30536:SF5">
    <property type="entry name" value="ALTRONATE DEHYDRATASE"/>
    <property type="match status" value="1"/>
</dbReference>
<dbReference type="EMBL" id="VXMH01000078">
    <property type="protein sequence ID" value="MYC96370.1"/>
    <property type="molecule type" value="Genomic_DNA"/>
</dbReference>
<proteinExistence type="predicted"/>
<protein>
    <submittedName>
        <fullName evidence="3">UxaA family hydrolase</fullName>
    </submittedName>
</protein>
<keyword evidence="3" id="KW-0378">Hydrolase</keyword>